<gene>
    <name evidence="1" type="ORF">OCTVUL_1B029090</name>
</gene>
<dbReference type="EMBL" id="OX597820">
    <property type="protein sequence ID" value="CAI9725845.1"/>
    <property type="molecule type" value="Genomic_DNA"/>
</dbReference>
<accession>A0AA36B0T6</accession>
<name>A0AA36B0T6_OCTVU</name>
<sequence length="81" mass="9940">MHNVDSYTYLALDQEIPLYQIQNWYTWMTYSHNQSQQTNKEIFGWQGFQNLYETQWDMRSPNSVEICSKIRPVAFRQKYLH</sequence>
<proteinExistence type="predicted"/>
<reference evidence="1" key="1">
    <citation type="submission" date="2023-08" db="EMBL/GenBank/DDBJ databases">
        <authorList>
            <person name="Alioto T."/>
            <person name="Alioto T."/>
            <person name="Gomez Garrido J."/>
        </authorList>
    </citation>
    <scope>NUCLEOTIDE SEQUENCE</scope>
</reference>
<protein>
    <submittedName>
        <fullName evidence="1">Uncharacterized protein</fullName>
    </submittedName>
</protein>
<dbReference type="Proteomes" id="UP001162480">
    <property type="component" value="Chromosome 7"/>
</dbReference>
<keyword evidence="2" id="KW-1185">Reference proteome</keyword>
<dbReference type="AlphaFoldDB" id="A0AA36B0T6"/>
<evidence type="ECO:0000313" key="1">
    <source>
        <dbReference type="EMBL" id="CAI9725845.1"/>
    </source>
</evidence>
<evidence type="ECO:0000313" key="2">
    <source>
        <dbReference type="Proteomes" id="UP001162480"/>
    </source>
</evidence>
<organism evidence="1 2">
    <name type="scientific">Octopus vulgaris</name>
    <name type="common">Common octopus</name>
    <dbReference type="NCBI Taxonomy" id="6645"/>
    <lineage>
        <taxon>Eukaryota</taxon>
        <taxon>Metazoa</taxon>
        <taxon>Spiralia</taxon>
        <taxon>Lophotrochozoa</taxon>
        <taxon>Mollusca</taxon>
        <taxon>Cephalopoda</taxon>
        <taxon>Coleoidea</taxon>
        <taxon>Octopodiformes</taxon>
        <taxon>Octopoda</taxon>
        <taxon>Incirrata</taxon>
        <taxon>Octopodidae</taxon>
        <taxon>Octopus</taxon>
    </lineage>
</organism>